<dbReference type="GO" id="GO:0005942">
    <property type="term" value="C:phosphatidylinositol 3-kinase complex"/>
    <property type="evidence" value="ECO:0007669"/>
    <property type="project" value="TreeGrafter"/>
</dbReference>
<dbReference type="GO" id="GO:0046935">
    <property type="term" value="F:1-phosphatidylinositol-3-kinase regulator activity"/>
    <property type="evidence" value="ECO:0007669"/>
    <property type="project" value="TreeGrafter"/>
</dbReference>
<reference evidence="5" key="1">
    <citation type="submission" date="2020-04" db="EMBL/GenBank/DDBJ databases">
        <authorList>
            <person name="Alioto T."/>
            <person name="Alioto T."/>
            <person name="Gomez Garrido J."/>
        </authorList>
    </citation>
    <scope>NUCLEOTIDE SEQUENCE</scope>
    <source>
        <strain evidence="5">A484AB</strain>
    </source>
</reference>
<keyword evidence="2" id="KW-0734">Signal transduction inhibitor</keyword>
<dbReference type="EMBL" id="CACRXK020002680">
    <property type="protein sequence ID" value="CAB3995528.1"/>
    <property type="molecule type" value="Genomic_DNA"/>
</dbReference>
<dbReference type="OrthoDB" id="6426624at2759"/>
<dbReference type="Pfam" id="PF07525">
    <property type="entry name" value="SOCS_box"/>
    <property type="match status" value="1"/>
</dbReference>
<dbReference type="SMART" id="SM00252">
    <property type="entry name" value="SH2"/>
    <property type="match status" value="1"/>
</dbReference>
<dbReference type="GO" id="GO:0046854">
    <property type="term" value="P:phosphatidylinositol phosphate biosynthetic process"/>
    <property type="evidence" value="ECO:0007669"/>
    <property type="project" value="TreeGrafter"/>
</dbReference>
<dbReference type="PRINTS" id="PR00401">
    <property type="entry name" value="SH2DOMAIN"/>
</dbReference>
<dbReference type="PANTHER" id="PTHR10155">
    <property type="entry name" value="PHOSPHATIDYLINOSITOL 3-KINASE REGULATORY SUBUNIT"/>
    <property type="match status" value="1"/>
</dbReference>
<accession>A0A6S7GU46</accession>
<keyword evidence="6" id="KW-1185">Reference proteome</keyword>
<proteinExistence type="predicted"/>
<dbReference type="SMART" id="SM00253">
    <property type="entry name" value="SOCS"/>
    <property type="match status" value="1"/>
</dbReference>
<dbReference type="InterPro" id="IPR036036">
    <property type="entry name" value="SOCS_box-like_dom_sf"/>
</dbReference>
<dbReference type="Proteomes" id="UP001152795">
    <property type="component" value="Unassembled WGS sequence"/>
</dbReference>
<evidence type="ECO:0000313" key="6">
    <source>
        <dbReference type="Proteomes" id="UP001152795"/>
    </source>
</evidence>
<dbReference type="PROSITE" id="PS50001">
    <property type="entry name" value="SH2"/>
    <property type="match status" value="1"/>
</dbReference>
<comment type="caution">
    <text evidence="5">The sequence shown here is derived from an EMBL/GenBank/DDBJ whole genome shotgun (WGS) entry which is preliminary data.</text>
</comment>
<evidence type="ECO:0000256" key="4">
    <source>
        <dbReference type="ARBA" id="ARBA00022999"/>
    </source>
</evidence>
<sequence length="237" mass="27700">MMVCDADISQNTRGKRTALQAQARETLQIRCYAEDLLPRWHFLRAMQAKPLVRQSSPNRLAEVLERLDNSCWYWGPMDSMEAMRKLKYQPNGTYLLRDSTDSRHLFTLSVRTDKAGMTNVRILYKRGRFTLDSIEPADRNMPNFDCVLKLIYYYKRVSNNLDGRKVFAMESKEKESDATSTPQEIPFVLKKPLFHKPATLKHLCRTAINRTLSLEQVLELNLPLTVENYMLKYPYPI</sequence>
<evidence type="ECO:0000256" key="3">
    <source>
        <dbReference type="ARBA" id="ARBA00022786"/>
    </source>
</evidence>
<dbReference type="SUPFAM" id="SSF55550">
    <property type="entry name" value="SH2 domain"/>
    <property type="match status" value="1"/>
</dbReference>
<dbReference type="GO" id="GO:0009968">
    <property type="term" value="P:negative regulation of signal transduction"/>
    <property type="evidence" value="ECO:0007669"/>
    <property type="project" value="UniProtKB-KW"/>
</dbReference>
<dbReference type="PANTHER" id="PTHR10155:SF16">
    <property type="entry name" value="SUPPRESSOR OF CYTOKINE SIGNALING 2"/>
    <property type="match status" value="1"/>
</dbReference>
<keyword evidence="3" id="KW-0833">Ubl conjugation pathway</keyword>
<dbReference type="InterPro" id="IPR001496">
    <property type="entry name" value="SOCS_box"/>
</dbReference>
<protein>
    <submittedName>
        <fullName evidence="5">Suppressor of cytokine signaling 2</fullName>
    </submittedName>
</protein>
<dbReference type="Gene3D" id="3.30.505.10">
    <property type="entry name" value="SH2 domain"/>
    <property type="match status" value="1"/>
</dbReference>
<dbReference type="SUPFAM" id="SSF158235">
    <property type="entry name" value="SOCS box-like"/>
    <property type="match status" value="1"/>
</dbReference>
<dbReference type="GO" id="GO:0035556">
    <property type="term" value="P:intracellular signal transduction"/>
    <property type="evidence" value="ECO:0007669"/>
    <property type="project" value="InterPro"/>
</dbReference>
<organism evidence="5 6">
    <name type="scientific">Paramuricea clavata</name>
    <name type="common">Red gorgonian</name>
    <name type="synonym">Violescent sea-whip</name>
    <dbReference type="NCBI Taxonomy" id="317549"/>
    <lineage>
        <taxon>Eukaryota</taxon>
        <taxon>Metazoa</taxon>
        <taxon>Cnidaria</taxon>
        <taxon>Anthozoa</taxon>
        <taxon>Octocorallia</taxon>
        <taxon>Malacalcyonacea</taxon>
        <taxon>Plexauridae</taxon>
        <taxon>Paramuricea</taxon>
    </lineage>
</organism>
<evidence type="ECO:0000313" key="5">
    <source>
        <dbReference type="EMBL" id="CAB3995528.1"/>
    </source>
</evidence>
<dbReference type="Pfam" id="PF00017">
    <property type="entry name" value="SH2"/>
    <property type="match status" value="1"/>
</dbReference>
<keyword evidence="1" id="KW-0341">Growth regulation</keyword>
<dbReference type="InterPro" id="IPR000980">
    <property type="entry name" value="SH2"/>
</dbReference>
<dbReference type="CDD" id="cd09923">
    <property type="entry name" value="SH2_SOCS_family"/>
    <property type="match status" value="1"/>
</dbReference>
<dbReference type="SMART" id="SM00969">
    <property type="entry name" value="SOCS_box"/>
    <property type="match status" value="1"/>
</dbReference>
<evidence type="ECO:0000256" key="2">
    <source>
        <dbReference type="ARBA" id="ARBA00022700"/>
    </source>
</evidence>
<dbReference type="PROSITE" id="PS50225">
    <property type="entry name" value="SOCS"/>
    <property type="match status" value="1"/>
</dbReference>
<evidence type="ECO:0000256" key="1">
    <source>
        <dbReference type="ARBA" id="ARBA00022604"/>
    </source>
</evidence>
<gene>
    <name evidence="5" type="ORF">PACLA_8A079826</name>
</gene>
<name>A0A6S7GU46_PARCT</name>
<dbReference type="AlphaFoldDB" id="A0A6S7GU46"/>
<keyword evidence="4" id="KW-0727">SH2 domain</keyword>
<dbReference type="InterPro" id="IPR036860">
    <property type="entry name" value="SH2_dom_sf"/>
</dbReference>